<dbReference type="AlphaFoldDB" id="A0A841P6N1"/>
<comment type="caution">
    <text evidence="2">The sequence shown here is derived from an EMBL/GenBank/DDBJ whole genome shotgun (WGS) entry which is preliminary data.</text>
</comment>
<evidence type="ECO:0000256" key="1">
    <source>
        <dbReference type="SAM" id="Phobius"/>
    </source>
</evidence>
<feature type="transmembrane region" description="Helical" evidence="1">
    <location>
        <begin position="33"/>
        <end position="55"/>
    </location>
</feature>
<accession>A0A841P6N1</accession>
<evidence type="ECO:0000313" key="3">
    <source>
        <dbReference type="Proteomes" id="UP000556329"/>
    </source>
</evidence>
<sequence>MIAKVILWLWLTIVGFAAIPNPTIAIALLAKGNISGCLEFGLFSIVSWAALRATWKDIGPRWRKKLLGKWLARKK</sequence>
<protein>
    <recommendedName>
        <fullName evidence="4">Transporter suffix domain-containing protein</fullName>
    </recommendedName>
</protein>
<keyword evidence="1" id="KW-0472">Membrane</keyword>
<keyword evidence="1" id="KW-0812">Transmembrane</keyword>
<dbReference type="Proteomes" id="UP000556329">
    <property type="component" value="Unassembled WGS sequence"/>
</dbReference>
<gene>
    <name evidence="2" type="ORF">HNQ71_003500</name>
</gene>
<keyword evidence="3" id="KW-1185">Reference proteome</keyword>
<evidence type="ECO:0008006" key="4">
    <source>
        <dbReference type="Google" id="ProtNLM"/>
    </source>
</evidence>
<evidence type="ECO:0000313" key="2">
    <source>
        <dbReference type="EMBL" id="MBB6410826.1"/>
    </source>
</evidence>
<dbReference type="RefSeq" id="WP_184873723.1">
    <property type="nucleotide sequence ID" value="NZ_JACHEF010000003.1"/>
</dbReference>
<organism evidence="2 3">
    <name type="scientific">Mesorhizobium sangaii</name>
    <dbReference type="NCBI Taxonomy" id="505389"/>
    <lineage>
        <taxon>Bacteria</taxon>
        <taxon>Pseudomonadati</taxon>
        <taxon>Pseudomonadota</taxon>
        <taxon>Alphaproteobacteria</taxon>
        <taxon>Hyphomicrobiales</taxon>
        <taxon>Phyllobacteriaceae</taxon>
        <taxon>Mesorhizobium</taxon>
    </lineage>
</organism>
<name>A0A841P6N1_9HYPH</name>
<reference evidence="2 3" key="1">
    <citation type="submission" date="2020-08" db="EMBL/GenBank/DDBJ databases">
        <title>Genomic Encyclopedia of Type Strains, Phase IV (KMG-IV): sequencing the most valuable type-strain genomes for metagenomic binning, comparative biology and taxonomic classification.</title>
        <authorList>
            <person name="Goeker M."/>
        </authorList>
    </citation>
    <scope>NUCLEOTIDE SEQUENCE [LARGE SCALE GENOMIC DNA]</scope>
    <source>
        <strain evidence="2 3">DSM 100039</strain>
    </source>
</reference>
<dbReference type="EMBL" id="JACHEF010000003">
    <property type="protein sequence ID" value="MBB6410826.1"/>
    <property type="molecule type" value="Genomic_DNA"/>
</dbReference>
<proteinExistence type="predicted"/>
<keyword evidence="1" id="KW-1133">Transmembrane helix</keyword>